<proteinExistence type="predicted"/>
<reference evidence="1" key="2">
    <citation type="submission" date="2020-05" db="UniProtKB">
        <authorList>
            <consortium name="EnsemblMetazoa"/>
        </authorList>
    </citation>
    <scope>IDENTIFICATION</scope>
    <source>
        <strain evidence="1">LVP_AGWG</strain>
    </source>
</reference>
<name>A0A6E8PJC1_AEDAE</name>
<dbReference type="InParanoid" id="A0A6E8PJC1"/>
<dbReference type="Proteomes" id="UP000008820">
    <property type="component" value="Chromosome 3"/>
</dbReference>
<dbReference type="SMART" id="SM00034">
    <property type="entry name" value="CLECT"/>
    <property type="match status" value="1"/>
</dbReference>
<dbReference type="InterPro" id="IPR001304">
    <property type="entry name" value="C-type_lectin-like"/>
</dbReference>
<dbReference type="Pfam" id="PF00059">
    <property type="entry name" value="Lectin_C"/>
    <property type="match status" value="1"/>
</dbReference>
<dbReference type="AlphaFoldDB" id="A0A6E8PJC1"/>
<keyword evidence="2" id="KW-1185">Reference proteome</keyword>
<protein>
    <submittedName>
        <fullName evidence="1">Uncharacterized protein</fullName>
    </submittedName>
</protein>
<dbReference type="Gene3D" id="3.10.100.10">
    <property type="entry name" value="Mannose-Binding Protein A, subunit A"/>
    <property type="match status" value="1"/>
</dbReference>
<dbReference type="PROSITE" id="PS50041">
    <property type="entry name" value="C_TYPE_LECTIN_2"/>
    <property type="match status" value="1"/>
</dbReference>
<dbReference type="PANTHER" id="PTHR22803">
    <property type="entry name" value="MANNOSE, PHOSPHOLIPASE, LECTIN RECEPTOR RELATED"/>
    <property type="match status" value="1"/>
</dbReference>
<dbReference type="SMR" id="A0A6E8PJC1"/>
<accession>A0A6E8PJC1</accession>
<dbReference type="InterPro" id="IPR016187">
    <property type="entry name" value="CTDL_fold"/>
</dbReference>
<dbReference type="FunCoup" id="A0A6E8PJC1">
    <property type="interactions" value="23"/>
</dbReference>
<evidence type="ECO:0000313" key="2">
    <source>
        <dbReference type="Proteomes" id="UP000008820"/>
    </source>
</evidence>
<dbReference type="CDD" id="cd00037">
    <property type="entry name" value="CLECT"/>
    <property type="match status" value="1"/>
</dbReference>
<dbReference type="InterPro" id="IPR050111">
    <property type="entry name" value="C-type_lectin/snaclec_domain"/>
</dbReference>
<dbReference type="SUPFAM" id="SSF56436">
    <property type="entry name" value="C-type lectin-like"/>
    <property type="match status" value="1"/>
</dbReference>
<dbReference type="EnsemblMetazoa" id="AAEL029058-RA">
    <property type="protein sequence ID" value="AAEL029058-PA"/>
    <property type="gene ID" value="AAEL029058"/>
</dbReference>
<reference evidence="1 2" key="1">
    <citation type="submission" date="2017-06" db="EMBL/GenBank/DDBJ databases">
        <title>Aedes aegypti genome working group (AGWG) sequencing and assembly.</title>
        <authorList>
            <consortium name="Aedes aegypti Genome Working Group (AGWG)"/>
            <person name="Matthews B.J."/>
        </authorList>
    </citation>
    <scope>NUCLEOTIDE SEQUENCE [LARGE SCALE GENOMIC DNA]</scope>
    <source>
        <strain evidence="1 2">LVP_AGWG</strain>
    </source>
</reference>
<organism evidence="1 2">
    <name type="scientific">Aedes aegypti</name>
    <name type="common">Yellowfever mosquito</name>
    <name type="synonym">Culex aegypti</name>
    <dbReference type="NCBI Taxonomy" id="7159"/>
    <lineage>
        <taxon>Eukaryota</taxon>
        <taxon>Metazoa</taxon>
        <taxon>Ecdysozoa</taxon>
        <taxon>Arthropoda</taxon>
        <taxon>Hexapoda</taxon>
        <taxon>Insecta</taxon>
        <taxon>Pterygota</taxon>
        <taxon>Neoptera</taxon>
        <taxon>Endopterygota</taxon>
        <taxon>Diptera</taxon>
        <taxon>Nematocera</taxon>
        <taxon>Culicoidea</taxon>
        <taxon>Culicidae</taxon>
        <taxon>Culicinae</taxon>
        <taxon>Aedini</taxon>
        <taxon>Aedes</taxon>
        <taxon>Stegomyia</taxon>
    </lineage>
</organism>
<dbReference type="InterPro" id="IPR016186">
    <property type="entry name" value="C-type_lectin-like/link_sf"/>
</dbReference>
<sequence length="167" mass="19233">IFRVIFALLSVAFVTVSHGQPICSDKPTSFFIPNKRTNWIGAVEYCNRMDMRLAVISSEAKNVAVLETIQSARANGWKLSNVWIGANDISMEGKFIWHATGQPVNYTNWALNMPDDLQDEDCVEIAYQEYTQWTWKWNDNTCDFMYNFVCESDFLSRCGNNDSIQEF</sequence>
<evidence type="ECO:0000313" key="1">
    <source>
        <dbReference type="EnsemblMetazoa" id="AAEL029058-PA"/>
    </source>
</evidence>